<feature type="region of interest" description="Disordered" evidence="5">
    <location>
        <begin position="489"/>
        <end position="516"/>
    </location>
</feature>
<accession>A0A918NYF7</accession>
<evidence type="ECO:0000259" key="6">
    <source>
        <dbReference type="Pfam" id="PF00135"/>
    </source>
</evidence>
<keyword evidence="8" id="KW-1185">Reference proteome</keyword>
<feature type="region of interest" description="Disordered" evidence="5">
    <location>
        <begin position="1"/>
        <end position="22"/>
    </location>
</feature>
<dbReference type="InterPro" id="IPR029058">
    <property type="entry name" value="AB_hydrolase_fold"/>
</dbReference>
<comment type="similarity">
    <text evidence="1 4">Belongs to the type-B carboxylesterase/lipase family.</text>
</comment>
<dbReference type="EMBL" id="BMVU01000060">
    <property type="protein sequence ID" value="GGY06943.1"/>
    <property type="molecule type" value="Genomic_DNA"/>
</dbReference>
<dbReference type="Pfam" id="PF00135">
    <property type="entry name" value="COesterase"/>
    <property type="match status" value="1"/>
</dbReference>
<dbReference type="InterPro" id="IPR002168">
    <property type="entry name" value="Lipase_GDXG_HIS_AS"/>
</dbReference>
<reference evidence="7" key="1">
    <citation type="journal article" date="2014" name="Int. J. Syst. Evol. Microbiol.">
        <title>Complete genome sequence of Corynebacterium casei LMG S-19264T (=DSM 44701T), isolated from a smear-ripened cheese.</title>
        <authorList>
            <consortium name="US DOE Joint Genome Institute (JGI-PGF)"/>
            <person name="Walter F."/>
            <person name="Albersmeier A."/>
            <person name="Kalinowski J."/>
            <person name="Ruckert C."/>
        </authorList>
    </citation>
    <scope>NUCLEOTIDE SEQUENCE</scope>
    <source>
        <strain evidence="7">JCM 4790</strain>
    </source>
</reference>
<evidence type="ECO:0000256" key="2">
    <source>
        <dbReference type="ARBA" id="ARBA00010515"/>
    </source>
</evidence>
<evidence type="ECO:0000256" key="1">
    <source>
        <dbReference type="ARBA" id="ARBA00005964"/>
    </source>
</evidence>
<reference evidence="7" key="2">
    <citation type="submission" date="2020-09" db="EMBL/GenBank/DDBJ databases">
        <authorList>
            <person name="Sun Q."/>
            <person name="Ohkuma M."/>
        </authorList>
    </citation>
    <scope>NUCLEOTIDE SEQUENCE</scope>
    <source>
        <strain evidence="7">JCM 4790</strain>
    </source>
</reference>
<dbReference type="PANTHER" id="PTHR43142">
    <property type="entry name" value="CARBOXYLIC ESTER HYDROLASE"/>
    <property type="match status" value="1"/>
</dbReference>
<dbReference type="AlphaFoldDB" id="A0A918NYF7"/>
<name>A0A918NYF7_9ACTN</name>
<evidence type="ECO:0000256" key="4">
    <source>
        <dbReference type="RuleBase" id="RU361235"/>
    </source>
</evidence>
<proteinExistence type="inferred from homology"/>
<feature type="domain" description="Carboxylesterase type B" evidence="6">
    <location>
        <begin position="13"/>
        <end position="497"/>
    </location>
</feature>
<dbReference type="RefSeq" id="WP_190194375.1">
    <property type="nucleotide sequence ID" value="NZ_BMVU01000060.1"/>
</dbReference>
<dbReference type="GO" id="GO:0016787">
    <property type="term" value="F:hydrolase activity"/>
    <property type="evidence" value="ECO:0007669"/>
    <property type="project" value="UniProtKB-KW"/>
</dbReference>
<dbReference type="Proteomes" id="UP000619244">
    <property type="component" value="Unassembled WGS sequence"/>
</dbReference>
<comment type="caution">
    <text evidence="7">The sequence shown here is derived from an EMBL/GenBank/DDBJ whole genome shotgun (WGS) entry which is preliminary data.</text>
</comment>
<evidence type="ECO:0000256" key="5">
    <source>
        <dbReference type="SAM" id="MobiDB-lite"/>
    </source>
</evidence>
<comment type="similarity">
    <text evidence="2">Belongs to the 'GDXG' lipolytic enzyme family.</text>
</comment>
<evidence type="ECO:0000313" key="7">
    <source>
        <dbReference type="EMBL" id="GGY06943.1"/>
    </source>
</evidence>
<dbReference type="InterPro" id="IPR002018">
    <property type="entry name" value="CarbesteraseB"/>
</dbReference>
<dbReference type="EC" id="3.1.1.-" evidence="4"/>
<dbReference type="Gene3D" id="3.40.50.1820">
    <property type="entry name" value="alpha/beta hydrolase"/>
    <property type="match status" value="1"/>
</dbReference>
<dbReference type="InterPro" id="IPR019826">
    <property type="entry name" value="Carboxylesterase_B_AS"/>
</dbReference>
<evidence type="ECO:0000313" key="8">
    <source>
        <dbReference type="Proteomes" id="UP000619244"/>
    </source>
</evidence>
<dbReference type="SUPFAM" id="SSF53474">
    <property type="entry name" value="alpha/beta-Hydrolases"/>
    <property type="match status" value="1"/>
</dbReference>
<gene>
    <name evidence="7" type="ORF">GCM10010358_70260</name>
</gene>
<keyword evidence="3 4" id="KW-0378">Hydrolase</keyword>
<evidence type="ECO:0000256" key="3">
    <source>
        <dbReference type="ARBA" id="ARBA00022801"/>
    </source>
</evidence>
<feature type="region of interest" description="Disordered" evidence="5">
    <location>
        <begin position="44"/>
        <end position="79"/>
    </location>
</feature>
<feature type="compositionally biased region" description="Basic and acidic residues" evidence="5">
    <location>
        <begin position="489"/>
        <end position="500"/>
    </location>
</feature>
<dbReference type="PROSITE" id="PS01173">
    <property type="entry name" value="LIPASE_GDXG_HIS"/>
    <property type="match status" value="1"/>
</dbReference>
<protein>
    <recommendedName>
        <fullName evidence="4">Carboxylic ester hydrolase</fullName>
        <ecNumber evidence="4">3.1.1.-</ecNumber>
    </recommendedName>
</protein>
<feature type="compositionally biased region" description="Basic and acidic residues" evidence="5">
    <location>
        <begin position="53"/>
        <end position="62"/>
    </location>
</feature>
<dbReference type="PROSITE" id="PS00122">
    <property type="entry name" value="CARBOXYLESTERASE_B_1"/>
    <property type="match status" value="1"/>
</dbReference>
<sequence>MSHRTRHTSHHPDPVVTTAQGAVRGLRQGDTVLYLNIPYAAPPRGAGRFAPPRPHEPWDGVRDATVPGPNAPQSERRLGSVDMSPYFGTGWSRGEDYLTVSVWTPEVGGGLPVMVFVHGGGFVAGSTRSALYDGSAFARDGVVLVTLNYRLGITGFLDIPGAPANRGLLDVVAALRWVRENIAAFGGDPDNVTLFGQSAGATIVGGVLATPEAAGLFRRAIVQSGSGLGAFTTEQAARVTGAAAGALGIEPRADAFADISDDRLVEAASRLAGIDLRTGTHHDPLIGLSPFSLVLDTQPADSVATGLSSDIDLLIGTNTEEGNLYLVPVGKYATSTPGDVDDAAARSHPEPARLVETYRKARPEASFGELRSAIMGDALFGAGSWALAGAHAAHPESATYAYEFAWRSRALDGELGATHAVELPFVFDVARLPQLHGSAALLGPDAPPADLAARTHETWARFARTGDPGWDPYADERRATMRIDAEWTRVDDPRSQERQAWRRPAGHRSQGHTIPA</sequence>
<organism evidence="7 8">
    <name type="scientific">Streptomyces minutiscleroticus</name>
    <dbReference type="NCBI Taxonomy" id="68238"/>
    <lineage>
        <taxon>Bacteria</taxon>
        <taxon>Bacillati</taxon>
        <taxon>Actinomycetota</taxon>
        <taxon>Actinomycetes</taxon>
        <taxon>Kitasatosporales</taxon>
        <taxon>Streptomycetaceae</taxon>
        <taxon>Streptomyces</taxon>
    </lineage>
</organism>
<dbReference type="PANTHER" id="PTHR43142:SF1">
    <property type="entry name" value="CARBOXYLIC ESTER HYDROLASE"/>
    <property type="match status" value="1"/>
</dbReference>